<feature type="region of interest" description="Disordered" evidence="3">
    <location>
        <begin position="77"/>
        <end position="110"/>
    </location>
</feature>
<dbReference type="EMBL" id="KV454408">
    <property type="protein sequence ID" value="ODQ66681.1"/>
    <property type="molecule type" value="Genomic_DNA"/>
</dbReference>
<dbReference type="PANTHER" id="PTHR23329:SF1">
    <property type="entry name" value="TUFTELIN-INTERACTING PROTEIN 11"/>
    <property type="match status" value="1"/>
</dbReference>
<evidence type="ECO:0000313" key="6">
    <source>
        <dbReference type="Proteomes" id="UP000095009"/>
    </source>
</evidence>
<evidence type="ECO:0000256" key="2">
    <source>
        <dbReference type="SAM" id="Coils"/>
    </source>
</evidence>
<feature type="compositionally biased region" description="Polar residues" evidence="3">
    <location>
        <begin position="100"/>
        <end position="110"/>
    </location>
</feature>
<dbReference type="GO" id="GO:0000390">
    <property type="term" value="P:spliceosomal complex disassembly"/>
    <property type="evidence" value="ECO:0007669"/>
    <property type="project" value="InterPro"/>
</dbReference>
<keyword evidence="6" id="KW-1185">Reference proteome</keyword>
<feature type="coiled-coil region" evidence="2">
    <location>
        <begin position="556"/>
        <end position="608"/>
    </location>
</feature>
<dbReference type="GO" id="GO:0003676">
    <property type="term" value="F:nucleic acid binding"/>
    <property type="evidence" value="ECO:0007669"/>
    <property type="project" value="InterPro"/>
</dbReference>
<evidence type="ECO:0000256" key="3">
    <source>
        <dbReference type="SAM" id="MobiDB-lite"/>
    </source>
</evidence>
<dbReference type="InterPro" id="IPR022783">
    <property type="entry name" value="GCFC_dom"/>
</dbReference>
<evidence type="ECO:0000259" key="4">
    <source>
        <dbReference type="PROSITE" id="PS50174"/>
    </source>
</evidence>
<accession>A0A1E3PMK6</accession>
<proteinExistence type="inferred from homology"/>
<comment type="similarity">
    <text evidence="1">Belongs to the TFP11/STIP family.</text>
</comment>
<feature type="domain" description="G-patch" evidence="4">
    <location>
        <begin position="357"/>
        <end position="403"/>
    </location>
</feature>
<dbReference type="AlphaFoldDB" id="A0A1E3PMK6"/>
<feature type="region of interest" description="Disordered" evidence="3">
    <location>
        <begin position="1"/>
        <end position="56"/>
    </location>
</feature>
<feature type="compositionally biased region" description="Basic residues" evidence="3">
    <location>
        <begin position="429"/>
        <end position="442"/>
    </location>
</feature>
<dbReference type="Pfam" id="PF01585">
    <property type="entry name" value="G-patch"/>
    <property type="match status" value="1"/>
</dbReference>
<feature type="region of interest" description="Disordered" evidence="3">
    <location>
        <begin position="410"/>
        <end position="453"/>
    </location>
</feature>
<gene>
    <name evidence="5" type="ORF">NADFUDRAFT_50591</name>
</gene>
<dbReference type="SMART" id="SM00443">
    <property type="entry name" value="G_patch"/>
    <property type="match status" value="1"/>
</dbReference>
<dbReference type="InterPro" id="IPR000467">
    <property type="entry name" value="G_patch_dom"/>
</dbReference>
<keyword evidence="2" id="KW-0175">Coiled coil</keyword>
<dbReference type="Proteomes" id="UP000095009">
    <property type="component" value="Unassembled WGS sequence"/>
</dbReference>
<evidence type="ECO:0000313" key="5">
    <source>
        <dbReference type="EMBL" id="ODQ66681.1"/>
    </source>
</evidence>
<protein>
    <submittedName>
        <fullName evidence="5">TFP11-domain-containing protein</fullName>
    </submittedName>
</protein>
<dbReference type="OrthoDB" id="4822at2759"/>
<dbReference type="GO" id="GO:0071008">
    <property type="term" value="C:U2-type post-mRNA release spliceosomal complex"/>
    <property type="evidence" value="ECO:0007669"/>
    <property type="project" value="TreeGrafter"/>
</dbReference>
<organism evidence="5 6">
    <name type="scientific">Nadsonia fulvescens var. elongata DSM 6958</name>
    <dbReference type="NCBI Taxonomy" id="857566"/>
    <lineage>
        <taxon>Eukaryota</taxon>
        <taxon>Fungi</taxon>
        <taxon>Dikarya</taxon>
        <taxon>Ascomycota</taxon>
        <taxon>Saccharomycotina</taxon>
        <taxon>Dipodascomycetes</taxon>
        <taxon>Dipodascales</taxon>
        <taxon>Dipodascales incertae sedis</taxon>
        <taxon>Nadsonia</taxon>
    </lineage>
</organism>
<feature type="compositionally biased region" description="Basic and acidic residues" evidence="3">
    <location>
        <begin position="86"/>
        <end position="99"/>
    </location>
</feature>
<dbReference type="PANTHER" id="PTHR23329">
    <property type="entry name" value="TUFTELIN-INTERACTING PROTEIN 11-RELATED"/>
    <property type="match status" value="1"/>
</dbReference>
<dbReference type="Pfam" id="PF07842">
    <property type="entry name" value="GCFC"/>
    <property type="match status" value="1"/>
</dbReference>
<dbReference type="PROSITE" id="PS50174">
    <property type="entry name" value="G_PATCH"/>
    <property type="match status" value="1"/>
</dbReference>
<dbReference type="InterPro" id="IPR045211">
    <property type="entry name" value="TFP11/STIP/Ntr1"/>
</dbReference>
<sequence>MSSSDSEISDEEFGASRFVGFSDPNRVSKRQRSKNSMLGVFNDASDSETNNKEIKTAKKPLRFQSLAFAKASVSADSSSVEPSNFSKKDVHLSDNDSRTESGGTSSELNFESINGDENLLSRQIFEINSPQHNGLVKNISSHAAVRSPGSNMQAFNPYIINAKSMEFEAYSEKNQDTKQNKIRLNHTTFLESDELSIQPLDPALKISNIRSEQKDLKELDDESEVIKEISTVIKKPNIGSEKPKLRRRFNPMAFNKPKFNATAFSEVRSADESKPETVKGFIEEDRSHSPLYDSNLDFSPKPMSRFASPDNTPAPLVTPMPAFKPTENNIVPISVKSTMKELSDKGRMSARDRHSSPYGLGAKLLARMGHVAGKGLGAGGSGMVNPIEQKLRPQGLGLGGIKERTKQAIEEARRRGENVSDSEDEGSSKFRKKNDTKRKNTLKKMNGDNSEIENPAVLSVNRKTRKSRNVYKTISEMEKEGLKITPALRSIIDLTGKSSKTLDDLDNFSSVGSLSANEVDITPLFNLTEQVTDEIEKYGKEWDLLKIRKNYKDFEKNQLSKELNELNSDISRLESLLELTAKIEKSNANNETSDLSEISDMLQQLELEYPNEFEKFNLEELAIAAFAPLIESNNKNWNPLKYPSFLFTEISGLKRMISFNKDLQDSSQTGYLPQQNNLYHEEFLNGDSFIKRASLFDSMMAQSWLPQVRLCLINEWNCYHPASAILLIEQWDQVLPSFIRWLLLNQVIFPKLKLTLSDWNPRSSSFTSKPVPHKWIFPWLPYFKFHSSASNIQKRIIEDAKQKFGSVLRRWKLSNGQNNEIIAELSHWKEIFGINDFDSLLIKNILGLISDYLRRNLIINPADQDLKVINTVLGWGKLFKPMTMALLLKEELFPKWHATLHTWLTSSAGGHERFEEINEWYAQWHDLFPQDITGLSIIKDEFSYGLQTIDRALDLFVEDRLEELPQHIGFKSSSSSSITDTHSVRINNTPTFSVSKSQIQMTFKDVVEDFCINNDLFLISLRQAHPTLGHALYKISASPTGHGGLLCYLSEDVVWVQDNKMKEYQPTSLDSISNILSV</sequence>
<name>A0A1E3PMK6_9ASCO</name>
<reference evidence="5 6" key="1">
    <citation type="journal article" date="2016" name="Proc. Natl. Acad. Sci. U.S.A.">
        <title>Comparative genomics of biotechnologically important yeasts.</title>
        <authorList>
            <person name="Riley R."/>
            <person name="Haridas S."/>
            <person name="Wolfe K.H."/>
            <person name="Lopes M.R."/>
            <person name="Hittinger C.T."/>
            <person name="Goeker M."/>
            <person name="Salamov A.A."/>
            <person name="Wisecaver J.H."/>
            <person name="Long T.M."/>
            <person name="Calvey C.H."/>
            <person name="Aerts A.L."/>
            <person name="Barry K.W."/>
            <person name="Choi C."/>
            <person name="Clum A."/>
            <person name="Coughlan A.Y."/>
            <person name="Deshpande S."/>
            <person name="Douglass A.P."/>
            <person name="Hanson S.J."/>
            <person name="Klenk H.-P."/>
            <person name="LaButti K.M."/>
            <person name="Lapidus A."/>
            <person name="Lindquist E.A."/>
            <person name="Lipzen A.M."/>
            <person name="Meier-Kolthoff J.P."/>
            <person name="Ohm R.A."/>
            <person name="Otillar R.P."/>
            <person name="Pangilinan J.L."/>
            <person name="Peng Y."/>
            <person name="Rokas A."/>
            <person name="Rosa C.A."/>
            <person name="Scheuner C."/>
            <person name="Sibirny A.A."/>
            <person name="Slot J.C."/>
            <person name="Stielow J.B."/>
            <person name="Sun H."/>
            <person name="Kurtzman C.P."/>
            <person name="Blackwell M."/>
            <person name="Grigoriev I.V."/>
            <person name="Jeffries T.W."/>
        </authorList>
    </citation>
    <scope>NUCLEOTIDE SEQUENCE [LARGE SCALE GENOMIC DNA]</scope>
    <source>
        <strain evidence="5 6">DSM 6958</strain>
    </source>
</reference>
<evidence type="ECO:0000256" key="1">
    <source>
        <dbReference type="ARBA" id="ARBA00010900"/>
    </source>
</evidence>
<dbReference type="STRING" id="857566.A0A1E3PMK6"/>